<feature type="domain" description="Fe/B12 periplasmic-binding" evidence="1">
    <location>
        <begin position="38"/>
        <end position="289"/>
    </location>
</feature>
<evidence type="ECO:0000313" key="2">
    <source>
        <dbReference type="EMBL" id="SDI42858.1"/>
    </source>
</evidence>
<dbReference type="EMBL" id="FNEJ01000004">
    <property type="protein sequence ID" value="SDI42858.1"/>
    <property type="molecule type" value="Genomic_DNA"/>
</dbReference>
<accession>A0A1G8KHH4</accession>
<evidence type="ECO:0000259" key="1">
    <source>
        <dbReference type="PROSITE" id="PS50983"/>
    </source>
</evidence>
<keyword evidence="3" id="KW-1185">Reference proteome</keyword>
<reference evidence="2 3" key="1">
    <citation type="submission" date="2016-10" db="EMBL/GenBank/DDBJ databases">
        <authorList>
            <person name="de Groot N.N."/>
        </authorList>
    </citation>
    <scope>NUCLEOTIDE SEQUENCE [LARGE SCALE GENOMIC DNA]</scope>
    <source>
        <strain evidence="2 3">DSM 26424</strain>
    </source>
</reference>
<organism evidence="2 3">
    <name type="scientific">Salipiger marinus</name>
    <dbReference type="NCBI Taxonomy" id="555512"/>
    <lineage>
        <taxon>Bacteria</taxon>
        <taxon>Pseudomonadati</taxon>
        <taxon>Pseudomonadota</taxon>
        <taxon>Alphaproteobacteria</taxon>
        <taxon>Rhodobacterales</taxon>
        <taxon>Roseobacteraceae</taxon>
        <taxon>Salipiger</taxon>
    </lineage>
</organism>
<dbReference type="SUPFAM" id="SSF53807">
    <property type="entry name" value="Helical backbone' metal receptor"/>
    <property type="match status" value="1"/>
</dbReference>
<sequence length="289" mass="30409">MPTGDVRSMSGFRRSFEALMLAAGLCALPPASEAAPLRVVSINLCTDQMAMLLAAPGQLLSVSHLARDPRSSAMAQQAEHWPLNHGGAEEVYLLRPDLVLAGSYTAGATVSMLERLGIPVAQFAPVTGLDDMRAHLARMGEVLGREEQATALLAEFEARLATLHDPAATPPRAALYFPNGYTLGGNTLGGEILEAAGFANVAAELGLTRGGVIPLELLALAAPDAVLTSQPYPGGSRSEDIMAHPVVAALRAQMPMAAVTDADWVCGTPHVLRAMEDTARLRRALEDTE</sequence>
<dbReference type="AlphaFoldDB" id="A0A1G8KHH4"/>
<dbReference type="GO" id="GO:0071281">
    <property type="term" value="P:cellular response to iron ion"/>
    <property type="evidence" value="ECO:0007669"/>
    <property type="project" value="TreeGrafter"/>
</dbReference>
<dbReference type="Proteomes" id="UP000199093">
    <property type="component" value="Unassembled WGS sequence"/>
</dbReference>
<gene>
    <name evidence="2" type="ORF">SAMN04487993_1004266</name>
</gene>
<dbReference type="InterPro" id="IPR002491">
    <property type="entry name" value="ABC_transptr_periplasmic_BD"/>
</dbReference>
<evidence type="ECO:0000313" key="3">
    <source>
        <dbReference type="Proteomes" id="UP000199093"/>
    </source>
</evidence>
<protein>
    <submittedName>
        <fullName evidence="2">Iron complex transport system substrate-binding protein</fullName>
    </submittedName>
</protein>
<dbReference type="Pfam" id="PF01497">
    <property type="entry name" value="Peripla_BP_2"/>
    <property type="match status" value="1"/>
</dbReference>
<dbReference type="Gene3D" id="3.40.50.1980">
    <property type="entry name" value="Nitrogenase molybdenum iron protein domain"/>
    <property type="match status" value="2"/>
</dbReference>
<proteinExistence type="predicted"/>
<dbReference type="STRING" id="555512.SAMN04487993_1004266"/>
<dbReference type="PROSITE" id="PS50983">
    <property type="entry name" value="FE_B12_PBP"/>
    <property type="match status" value="1"/>
</dbReference>
<dbReference type="PANTHER" id="PTHR30535:SF34">
    <property type="entry name" value="MOLYBDATE-BINDING PROTEIN MOLA"/>
    <property type="match status" value="1"/>
</dbReference>
<dbReference type="OrthoDB" id="1632039at2"/>
<dbReference type="InterPro" id="IPR050902">
    <property type="entry name" value="ABC_Transporter_SBP"/>
</dbReference>
<dbReference type="PANTHER" id="PTHR30535">
    <property type="entry name" value="VITAMIN B12-BINDING PROTEIN"/>
    <property type="match status" value="1"/>
</dbReference>
<name>A0A1G8KHH4_9RHOB</name>